<evidence type="ECO:0000256" key="2">
    <source>
        <dbReference type="ARBA" id="ARBA00022737"/>
    </source>
</evidence>
<evidence type="ECO:0000256" key="1">
    <source>
        <dbReference type="ARBA" id="ARBA00022723"/>
    </source>
</evidence>
<dbReference type="PROSITE" id="PS00018">
    <property type="entry name" value="EF_HAND_1"/>
    <property type="match status" value="1"/>
</dbReference>
<keyword evidence="2" id="KW-0677">Repeat</keyword>
<comment type="caution">
    <text evidence="5">The sequence shown here is derived from an EMBL/GenBank/DDBJ whole genome shotgun (WGS) entry which is preliminary data.</text>
</comment>
<dbReference type="SMART" id="SM00054">
    <property type="entry name" value="EFh"/>
    <property type="match status" value="2"/>
</dbReference>
<dbReference type="EMBL" id="JABTTQ020000207">
    <property type="protein sequence ID" value="KAK6140982.1"/>
    <property type="molecule type" value="Genomic_DNA"/>
</dbReference>
<dbReference type="PANTHER" id="PTHR10891">
    <property type="entry name" value="EF-HAND CALCIUM-BINDING DOMAIN CONTAINING PROTEIN"/>
    <property type="match status" value="1"/>
</dbReference>
<name>A0ABR0W426_REHGL</name>
<evidence type="ECO:0000313" key="5">
    <source>
        <dbReference type="EMBL" id="KAK6140982.1"/>
    </source>
</evidence>
<feature type="domain" description="EF-hand" evidence="4">
    <location>
        <begin position="52"/>
        <end position="84"/>
    </location>
</feature>
<evidence type="ECO:0000256" key="3">
    <source>
        <dbReference type="ARBA" id="ARBA00022837"/>
    </source>
</evidence>
<dbReference type="CDD" id="cd00051">
    <property type="entry name" value="EFh"/>
    <property type="match status" value="1"/>
</dbReference>
<reference evidence="5 6" key="1">
    <citation type="journal article" date="2021" name="Comput. Struct. Biotechnol. J.">
        <title>De novo genome assembly of the potent medicinal plant Rehmannia glutinosa using nanopore technology.</title>
        <authorList>
            <person name="Ma L."/>
            <person name="Dong C."/>
            <person name="Song C."/>
            <person name="Wang X."/>
            <person name="Zheng X."/>
            <person name="Niu Y."/>
            <person name="Chen S."/>
            <person name="Feng W."/>
        </authorList>
    </citation>
    <scope>NUCLEOTIDE SEQUENCE [LARGE SCALE GENOMIC DNA]</scope>
    <source>
        <strain evidence="5">DH-2019</strain>
    </source>
</reference>
<gene>
    <name evidence="5" type="ORF">DH2020_025273</name>
</gene>
<dbReference type="Pfam" id="PF13499">
    <property type="entry name" value="EF-hand_7"/>
    <property type="match status" value="1"/>
</dbReference>
<evidence type="ECO:0000313" key="6">
    <source>
        <dbReference type="Proteomes" id="UP001318860"/>
    </source>
</evidence>
<keyword evidence="6" id="KW-1185">Reference proteome</keyword>
<keyword evidence="1" id="KW-0479">Metal-binding</keyword>
<dbReference type="Proteomes" id="UP001318860">
    <property type="component" value="Unassembled WGS sequence"/>
</dbReference>
<dbReference type="InterPro" id="IPR018247">
    <property type="entry name" value="EF_Hand_1_Ca_BS"/>
</dbReference>
<dbReference type="SUPFAM" id="SSF47473">
    <property type="entry name" value="EF-hand"/>
    <property type="match status" value="1"/>
</dbReference>
<evidence type="ECO:0000259" key="4">
    <source>
        <dbReference type="PROSITE" id="PS50222"/>
    </source>
</evidence>
<proteinExistence type="predicted"/>
<dbReference type="InterPro" id="IPR002048">
    <property type="entry name" value="EF_hand_dom"/>
</dbReference>
<sequence>MKLPYWSGIFGKEQNKEKELKEAFDLYDKDKNGKISTTELHAVLGSLGEDCSIKDCGNRMIGSFDAHSDGCINYEEFKKMMTGS</sequence>
<feature type="domain" description="EF-hand" evidence="4">
    <location>
        <begin position="15"/>
        <end position="50"/>
    </location>
</feature>
<accession>A0ABR0W426</accession>
<dbReference type="InterPro" id="IPR011992">
    <property type="entry name" value="EF-hand-dom_pair"/>
</dbReference>
<dbReference type="InterPro" id="IPR039647">
    <property type="entry name" value="EF_hand_pair_protein_CML-like"/>
</dbReference>
<dbReference type="PROSITE" id="PS50222">
    <property type="entry name" value="EF_HAND_2"/>
    <property type="match status" value="2"/>
</dbReference>
<keyword evidence="3" id="KW-0106">Calcium</keyword>
<organism evidence="5 6">
    <name type="scientific">Rehmannia glutinosa</name>
    <name type="common">Chinese foxglove</name>
    <dbReference type="NCBI Taxonomy" id="99300"/>
    <lineage>
        <taxon>Eukaryota</taxon>
        <taxon>Viridiplantae</taxon>
        <taxon>Streptophyta</taxon>
        <taxon>Embryophyta</taxon>
        <taxon>Tracheophyta</taxon>
        <taxon>Spermatophyta</taxon>
        <taxon>Magnoliopsida</taxon>
        <taxon>eudicotyledons</taxon>
        <taxon>Gunneridae</taxon>
        <taxon>Pentapetalae</taxon>
        <taxon>asterids</taxon>
        <taxon>lamiids</taxon>
        <taxon>Lamiales</taxon>
        <taxon>Orobanchaceae</taxon>
        <taxon>Rehmannieae</taxon>
        <taxon>Rehmannia</taxon>
    </lineage>
</organism>
<protein>
    <recommendedName>
        <fullName evidence="4">EF-hand domain-containing protein</fullName>
    </recommendedName>
</protein>
<dbReference type="Gene3D" id="1.10.238.10">
    <property type="entry name" value="EF-hand"/>
    <property type="match status" value="1"/>
</dbReference>